<accession>A0ABQ9DDJ1</accession>
<organism evidence="2 3">
    <name type="scientific">Willisornis vidua</name>
    <name type="common">Xingu scale-backed antbird</name>
    <dbReference type="NCBI Taxonomy" id="1566151"/>
    <lineage>
        <taxon>Eukaryota</taxon>
        <taxon>Metazoa</taxon>
        <taxon>Chordata</taxon>
        <taxon>Craniata</taxon>
        <taxon>Vertebrata</taxon>
        <taxon>Euteleostomi</taxon>
        <taxon>Archelosauria</taxon>
        <taxon>Archosauria</taxon>
        <taxon>Dinosauria</taxon>
        <taxon>Saurischia</taxon>
        <taxon>Theropoda</taxon>
        <taxon>Coelurosauria</taxon>
        <taxon>Aves</taxon>
        <taxon>Neognathae</taxon>
        <taxon>Neoaves</taxon>
        <taxon>Telluraves</taxon>
        <taxon>Australaves</taxon>
        <taxon>Passeriformes</taxon>
        <taxon>Thamnophilidae</taxon>
        <taxon>Willisornis</taxon>
    </lineage>
</organism>
<reference evidence="2" key="1">
    <citation type="submission" date="2019-10" db="EMBL/GenBank/DDBJ databases">
        <authorList>
            <person name="Soares A.E.R."/>
            <person name="Aleixo A."/>
            <person name="Schneider P."/>
            <person name="Miyaki C.Y."/>
            <person name="Schneider M.P."/>
            <person name="Mello C."/>
            <person name="Vasconcelos A.T.R."/>
        </authorList>
    </citation>
    <scope>NUCLEOTIDE SEQUENCE</scope>
    <source>
        <tissue evidence="2">Muscle</tissue>
    </source>
</reference>
<gene>
    <name evidence="2" type="ORF">WISP_65825</name>
</gene>
<comment type="caution">
    <text evidence="2">The sequence shown here is derived from an EMBL/GenBank/DDBJ whole genome shotgun (WGS) entry which is preliminary data.</text>
</comment>
<dbReference type="EMBL" id="WHWB01033778">
    <property type="protein sequence ID" value="KAJ7417185.1"/>
    <property type="molecule type" value="Genomic_DNA"/>
</dbReference>
<protein>
    <recommendedName>
        <fullName evidence="4">Secreted protein</fullName>
    </recommendedName>
</protein>
<evidence type="ECO:0000313" key="3">
    <source>
        <dbReference type="Proteomes" id="UP001145742"/>
    </source>
</evidence>
<feature type="signal peptide" evidence="1">
    <location>
        <begin position="1"/>
        <end position="26"/>
    </location>
</feature>
<evidence type="ECO:0008006" key="4">
    <source>
        <dbReference type="Google" id="ProtNLM"/>
    </source>
</evidence>
<name>A0ABQ9DDJ1_9PASS</name>
<feature type="chain" id="PRO_5045359150" description="Secreted protein" evidence="1">
    <location>
        <begin position="27"/>
        <end position="73"/>
    </location>
</feature>
<evidence type="ECO:0000256" key="1">
    <source>
        <dbReference type="SAM" id="SignalP"/>
    </source>
</evidence>
<keyword evidence="1" id="KW-0732">Signal</keyword>
<evidence type="ECO:0000313" key="2">
    <source>
        <dbReference type="EMBL" id="KAJ7417185.1"/>
    </source>
</evidence>
<keyword evidence="3" id="KW-1185">Reference proteome</keyword>
<sequence length="73" mass="8095">MLCLMPPMARLALLAARALLTHVQLAIDQDPQSCVQVIYEDVEEHMAQEESCGTPLVTDHEPDVTPFTITLYA</sequence>
<dbReference type="Proteomes" id="UP001145742">
    <property type="component" value="Unassembled WGS sequence"/>
</dbReference>
<proteinExistence type="predicted"/>